<dbReference type="VEuPathDB" id="FungiDB:H310_07752"/>
<dbReference type="GO" id="GO:0016491">
    <property type="term" value="F:oxidoreductase activity"/>
    <property type="evidence" value="ECO:0007669"/>
    <property type="project" value="UniProtKB-KW"/>
</dbReference>
<evidence type="ECO:0000256" key="1">
    <source>
        <dbReference type="ARBA" id="ARBA00023002"/>
    </source>
</evidence>
<dbReference type="InterPro" id="IPR052228">
    <property type="entry name" value="Sec_Metab_Biosynth_Oxidored"/>
</dbReference>
<comment type="caution">
    <text evidence="2">The sequence shown here is derived from an EMBL/GenBank/DDBJ whole genome shotgun (WGS) entry which is preliminary data.</text>
</comment>
<dbReference type="AlphaFoldDB" id="A0A3R6YZ55"/>
<accession>A0A3R6YZ55</accession>
<gene>
    <name evidence="2" type="ORF">DYB32_004797</name>
</gene>
<keyword evidence="1" id="KW-0560">Oxidoreductase</keyword>
<dbReference type="Pfam" id="PF00106">
    <property type="entry name" value="adh_short"/>
    <property type="match status" value="1"/>
</dbReference>
<dbReference type="Gene3D" id="3.40.50.720">
    <property type="entry name" value="NAD(P)-binding Rossmann-like Domain"/>
    <property type="match status" value="1"/>
</dbReference>
<dbReference type="InterPro" id="IPR002347">
    <property type="entry name" value="SDR_fam"/>
</dbReference>
<proteinExistence type="predicted"/>
<dbReference type="InterPro" id="IPR036291">
    <property type="entry name" value="NAD(P)-bd_dom_sf"/>
</dbReference>
<dbReference type="EMBL" id="QUSY01000385">
    <property type="protein sequence ID" value="RHY29853.1"/>
    <property type="molecule type" value="Genomic_DNA"/>
</dbReference>
<evidence type="ECO:0000313" key="2">
    <source>
        <dbReference type="EMBL" id="RHY29853.1"/>
    </source>
</evidence>
<protein>
    <recommendedName>
        <fullName evidence="4">Ketoreductase (KR) domain-containing protein</fullName>
    </recommendedName>
</protein>
<reference evidence="2 3" key="1">
    <citation type="submission" date="2018-08" db="EMBL/GenBank/DDBJ databases">
        <title>Aphanomyces genome sequencing and annotation.</title>
        <authorList>
            <person name="Minardi D."/>
            <person name="Oidtmann B."/>
            <person name="Van Der Giezen M."/>
            <person name="Studholme D.J."/>
        </authorList>
    </citation>
    <scope>NUCLEOTIDE SEQUENCE [LARGE SCALE GENOMIC DNA]</scope>
    <source>
        <strain evidence="2 3">NJM0002</strain>
    </source>
</reference>
<organism evidence="2 3">
    <name type="scientific">Aphanomyces invadans</name>
    <dbReference type="NCBI Taxonomy" id="157072"/>
    <lineage>
        <taxon>Eukaryota</taxon>
        <taxon>Sar</taxon>
        <taxon>Stramenopiles</taxon>
        <taxon>Oomycota</taxon>
        <taxon>Saprolegniomycetes</taxon>
        <taxon>Saprolegniales</taxon>
        <taxon>Verrucalvaceae</taxon>
        <taxon>Aphanomyces</taxon>
    </lineage>
</organism>
<sequence length="320" mass="34767">MPASRLAFLKQKNGALRFPGQTAFLVGATSGIGEGIARRLAKAEFNVIIAGRNAGRGATVVKELKSMFPGGDHLFVSLDAQYIGGIRGLSHQLPQVDKLILTQGIATLQGRTLTSEGIDQKMALHYYGRMALIQEFLPRLRQSTQSPRVLSVFSAGLPSIVSSHNMTHTNAGVHKPYEGYREDPDLRHSYTLQNAANAAGFYNDLMLDAWSQEDANAGIAFAHAAPGIVATNWGTEMPWAVRMALKPLKHFLAKSPDDCAEFMCDFLLDASAFPPMSGVHLIDQHAGVAKKTSAHTPEAAAFIYHHTLSVLDQAEHSHRE</sequence>
<name>A0A3R6YZ55_9STRA</name>
<evidence type="ECO:0000313" key="3">
    <source>
        <dbReference type="Proteomes" id="UP000285060"/>
    </source>
</evidence>
<keyword evidence="3" id="KW-1185">Reference proteome</keyword>
<dbReference type="PANTHER" id="PTHR47534:SF3">
    <property type="entry name" value="ALCOHOL DEHYDROGENASE-LIKE C-TERMINAL DOMAIN-CONTAINING PROTEIN"/>
    <property type="match status" value="1"/>
</dbReference>
<dbReference type="Proteomes" id="UP000285060">
    <property type="component" value="Unassembled WGS sequence"/>
</dbReference>
<dbReference type="SUPFAM" id="SSF51735">
    <property type="entry name" value="NAD(P)-binding Rossmann-fold domains"/>
    <property type="match status" value="1"/>
</dbReference>
<dbReference type="PANTHER" id="PTHR47534">
    <property type="entry name" value="YALI0E05731P"/>
    <property type="match status" value="1"/>
</dbReference>
<evidence type="ECO:0008006" key="4">
    <source>
        <dbReference type="Google" id="ProtNLM"/>
    </source>
</evidence>